<dbReference type="OrthoDB" id="9777133at2"/>
<name>A0A221KFW5_VITFI</name>
<dbReference type="PANTHER" id="PTHR30283:SF4">
    <property type="entry name" value="PEROXIDE STRESS RESISTANCE PROTEIN YAAA"/>
    <property type="match status" value="1"/>
</dbReference>
<dbReference type="AlphaFoldDB" id="A0A221KFW5"/>
<dbReference type="Proteomes" id="UP000199729">
    <property type="component" value="Chromosome"/>
</dbReference>
<keyword evidence="3" id="KW-1185">Reference proteome</keyword>
<dbReference type="Pfam" id="PF03883">
    <property type="entry name" value="H2O2_YaaD"/>
    <property type="match status" value="1"/>
</dbReference>
<dbReference type="EMBL" id="CP022423">
    <property type="protein sequence ID" value="ASM77934.1"/>
    <property type="molecule type" value="Genomic_DNA"/>
</dbReference>
<dbReference type="PANTHER" id="PTHR30283">
    <property type="entry name" value="PEROXIDE STRESS RESPONSE PROTEIN YAAA"/>
    <property type="match status" value="1"/>
</dbReference>
<gene>
    <name evidence="2" type="ORF">VITFI_CDS2156</name>
</gene>
<proteinExistence type="inferred from homology"/>
<accession>A0A221KFW5</accession>
<dbReference type="GO" id="GO:0033194">
    <property type="term" value="P:response to hydroperoxide"/>
    <property type="evidence" value="ECO:0007669"/>
    <property type="project" value="TreeGrafter"/>
</dbReference>
<evidence type="ECO:0000313" key="3">
    <source>
        <dbReference type="Proteomes" id="UP000199729"/>
    </source>
</evidence>
<evidence type="ECO:0000313" key="2">
    <source>
        <dbReference type="EMBL" id="ASM77934.1"/>
    </source>
</evidence>
<comment type="similarity">
    <text evidence="1">Belongs to the UPF0246 family.</text>
</comment>
<dbReference type="KEGG" id="vff:VITFI_CDS2156"/>
<dbReference type="HAMAP" id="MF_00652">
    <property type="entry name" value="UPF0246"/>
    <property type="match status" value="1"/>
</dbReference>
<reference evidence="2 3" key="1">
    <citation type="submission" date="2017-07" db="EMBL/GenBank/DDBJ databases">
        <title>Complete Genome Sequence of the cosmetic ferment Vitreoscilla filiformis (ATCC15551).</title>
        <authorList>
            <person name="Contreras S."/>
            <person name="Sagory-Zalkind P."/>
            <person name="Blanquart H."/>
            <person name="Iltis A."/>
            <person name="Morand S.C."/>
        </authorList>
    </citation>
    <scope>NUCLEOTIDE SEQUENCE [LARGE SCALE GENOMIC DNA]</scope>
    <source>
        <strain evidence="2 3">ATCC 15551</strain>
    </source>
</reference>
<organism evidence="2 3">
    <name type="scientific">Vitreoscilla filiformis</name>
    <dbReference type="NCBI Taxonomy" id="63"/>
    <lineage>
        <taxon>Bacteria</taxon>
        <taxon>Pseudomonadati</taxon>
        <taxon>Pseudomonadota</taxon>
        <taxon>Betaproteobacteria</taxon>
        <taxon>Neisseriales</taxon>
        <taxon>Neisseriaceae</taxon>
        <taxon>Vitreoscilla</taxon>
    </lineage>
</organism>
<dbReference type="NCBIfam" id="NF002542">
    <property type="entry name" value="PRK02101.1-3"/>
    <property type="match status" value="1"/>
</dbReference>
<dbReference type="GO" id="GO:0005829">
    <property type="term" value="C:cytosol"/>
    <property type="evidence" value="ECO:0007669"/>
    <property type="project" value="TreeGrafter"/>
</dbReference>
<sequence length="259" mass="29000">MLCLLSPAKSLDYESAIAPEVLALATLPSFVPQSAALVEVLRGHTPAQLAALMSLSDPLAQLNVARYQLWRPEFTDDNSRPAVFAFNGDVYEGLEAASLSVEQLTWAQQHVLILSGLYGVLRPLDRLQPYRLEMGTRLATPQAKDLYGYWGERPAQFINDQQAGDAAPVVVNLASQEYFKAVKRKVLRARVVECVFEDWKSGQWKVISFHAKRARGLMARHLITHRIDHPDGLDSFDAEGWAFAPAASEADRRVFRRRL</sequence>
<evidence type="ECO:0000256" key="1">
    <source>
        <dbReference type="HAMAP-Rule" id="MF_00652"/>
    </source>
</evidence>
<dbReference type="InterPro" id="IPR005583">
    <property type="entry name" value="YaaA"/>
</dbReference>
<dbReference type="RefSeq" id="WP_089416947.1">
    <property type="nucleotide sequence ID" value="NZ_CP022423.1"/>
</dbReference>
<protein>
    <recommendedName>
        <fullName evidence="1">UPF0246 protein VITFI_CDS2156</fullName>
    </recommendedName>
</protein>